<dbReference type="OrthoDB" id="3268233at2"/>
<proteinExistence type="predicted"/>
<feature type="compositionally biased region" description="Basic and acidic residues" evidence="1">
    <location>
        <begin position="57"/>
        <end position="66"/>
    </location>
</feature>
<dbReference type="EMBL" id="CP011005">
    <property type="protein sequence ID" value="AJT40776.1"/>
    <property type="molecule type" value="Genomic_DNA"/>
</dbReference>
<gene>
    <name evidence="2" type="ORF">UM93_03220</name>
</gene>
<feature type="region of interest" description="Disordered" evidence="1">
    <location>
        <begin position="57"/>
        <end position="77"/>
    </location>
</feature>
<dbReference type="KEGG" id="ari:UM93_03220"/>
<name>A0A0D4BXD6_9MICC</name>
<dbReference type="RefSeq" id="WP_045073626.1">
    <property type="nucleotide sequence ID" value="NZ_CP011005.1"/>
</dbReference>
<protein>
    <recommendedName>
        <fullName evidence="4">DNA-binding protein</fullName>
    </recommendedName>
</protein>
<evidence type="ECO:0000256" key="1">
    <source>
        <dbReference type="SAM" id="MobiDB-lite"/>
    </source>
</evidence>
<dbReference type="HOGENOM" id="CLU_144847_1_1_11"/>
<dbReference type="PATRIC" id="fig|1618207.4.peg.660"/>
<dbReference type="AlphaFoldDB" id="A0A0D4BXD6"/>
<keyword evidence="3" id="KW-1185">Reference proteome</keyword>
<accession>A0A0D4BXD6</accession>
<evidence type="ECO:0000313" key="3">
    <source>
        <dbReference type="Proteomes" id="UP000061839"/>
    </source>
</evidence>
<evidence type="ECO:0008006" key="4">
    <source>
        <dbReference type="Google" id="ProtNLM"/>
    </source>
</evidence>
<organism evidence="2 3">
    <name type="scientific">Psychromicrobium lacuslunae</name>
    <dbReference type="NCBI Taxonomy" id="1618207"/>
    <lineage>
        <taxon>Bacteria</taxon>
        <taxon>Bacillati</taxon>
        <taxon>Actinomycetota</taxon>
        <taxon>Actinomycetes</taxon>
        <taxon>Micrococcales</taxon>
        <taxon>Micrococcaceae</taxon>
        <taxon>Psychromicrobium</taxon>
    </lineage>
</organism>
<reference evidence="2 3" key="1">
    <citation type="journal article" date="2015" name="Genome Announc.">
        <title>Complete Genome Sequencing of Protease-Producing Novel Arthrobacter sp. Strain IHBB 11108 Using PacBio Single-Molecule Real-Time Sequencing Technology.</title>
        <authorList>
            <person name="Kiran S."/>
            <person name="Swarnkar M.K."/>
            <person name="Pal M."/>
            <person name="Thakur R."/>
            <person name="Tewari R."/>
            <person name="Singh A.K."/>
            <person name="Gulati A."/>
        </authorList>
    </citation>
    <scope>NUCLEOTIDE SEQUENCE [LARGE SCALE GENOMIC DNA]</scope>
    <source>
        <strain evidence="2 3">IHBB 11108</strain>
    </source>
</reference>
<dbReference type="Proteomes" id="UP000061839">
    <property type="component" value="Chromosome"/>
</dbReference>
<evidence type="ECO:0000313" key="2">
    <source>
        <dbReference type="EMBL" id="AJT40776.1"/>
    </source>
</evidence>
<sequence length="133" mass="14799">MGNPAAKTELSTISQLPERGRALARGYIASITIRPVNESPEFSAIVTDVDKYAPGQRAERALEQKSQKAAGQKPARERSRLRLVWLGQRHVPGIDAGTEVRFEGMVAFRDGLPTIFNPRYEIIGKPEFQEYSS</sequence>
<dbReference type="STRING" id="1618207.UM93_03220"/>